<dbReference type="InterPro" id="IPR036291">
    <property type="entry name" value="NAD(P)-bd_dom_sf"/>
</dbReference>
<gene>
    <name evidence="1" type="ORF">NI17_009185</name>
</gene>
<dbReference type="SUPFAM" id="SSF51735">
    <property type="entry name" value="NAD(P)-binding Rossmann-fold domains"/>
    <property type="match status" value="1"/>
</dbReference>
<dbReference type="InterPro" id="IPR050177">
    <property type="entry name" value="Lipid_A_modif_metabolic_enz"/>
</dbReference>
<keyword evidence="2" id="KW-1185">Reference proteome</keyword>
<accession>A0A399FXU5</accession>
<evidence type="ECO:0000313" key="2">
    <source>
        <dbReference type="Proteomes" id="UP000265719"/>
    </source>
</evidence>
<protein>
    <submittedName>
        <fullName evidence="1">NAD-dependent epimerase/dehydratase family protein</fullName>
    </submittedName>
</protein>
<dbReference type="PANTHER" id="PTHR43245:SF13">
    <property type="entry name" value="UDP-D-APIOSE_UDP-D-XYLOSE SYNTHASE 2"/>
    <property type="match status" value="1"/>
</dbReference>
<dbReference type="AlphaFoldDB" id="A0A399FXU5"/>
<dbReference type="Proteomes" id="UP000265719">
    <property type="component" value="Chromosome"/>
</dbReference>
<dbReference type="PROSITE" id="PS00061">
    <property type="entry name" value="ADH_SHORT"/>
    <property type="match status" value="1"/>
</dbReference>
<reference evidence="1" key="1">
    <citation type="submission" date="2020-10" db="EMBL/GenBank/DDBJ databases">
        <title>De novo genome project of the cellulose decomposer Thermobifida halotolerans type strain.</title>
        <authorList>
            <person name="Nagy I."/>
            <person name="Horvath B."/>
            <person name="Kukolya J."/>
            <person name="Nagy I."/>
            <person name="Orsini M."/>
        </authorList>
    </citation>
    <scope>NUCLEOTIDE SEQUENCE</scope>
    <source>
        <strain evidence="1">DSM 44931</strain>
    </source>
</reference>
<dbReference type="PRINTS" id="PR01713">
    <property type="entry name" value="NUCEPIMERASE"/>
</dbReference>
<dbReference type="InterPro" id="IPR020904">
    <property type="entry name" value="Sc_DH/Rdtase_CS"/>
</dbReference>
<dbReference type="Gene3D" id="3.40.50.720">
    <property type="entry name" value="NAD(P)-binding Rossmann-like Domain"/>
    <property type="match status" value="1"/>
</dbReference>
<dbReference type="KEGG" id="thao:NI17_009185"/>
<proteinExistence type="predicted"/>
<dbReference type="InterPro" id="IPR001509">
    <property type="entry name" value="Epimerase_deHydtase"/>
</dbReference>
<dbReference type="Pfam" id="PF01370">
    <property type="entry name" value="Epimerase"/>
    <property type="match status" value="1"/>
</dbReference>
<name>A0A399FXU5_9ACTN</name>
<dbReference type="OrthoDB" id="3513148at2"/>
<organism evidence="1 2">
    <name type="scientific">Thermobifida halotolerans</name>
    <dbReference type="NCBI Taxonomy" id="483545"/>
    <lineage>
        <taxon>Bacteria</taxon>
        <taxon>Bacillati</taxon>
        <taxon>Actinomycetota</taxon>
        <taxon>Actinomycetes</taxon>
        <taxon>Streptosporangiales</taxon>
        <taxon>Nocardiopsidaceae</taxon>
        <taxon>Thermobifida</taxon>
    </lineage>
</organism>
<dbReference type="PANTHER" id="PTHR43245">
    <property type="entry name" value="BIFUNCTIONAL POLYMYXIN RESISTANCE PROTEIN ARNA"/>
    <property type="match status" value="1"/>
</dbReference>
<sequence length="338" mass="36255">MIGIEQPRSVAVTGISGFLGFHLAERLVHEGMRVVGLDRVPPAHDPTAMRGQEVPMPGTGLVFERCDLSTDDLAPILRGMDTVFHLAGMSGVRESWGNRFSDYVHANVLGTQRLLEACRTAGVQRVVIASSSSVYGSATGRPSLTDDLPHPVSPYGVSKLAAERLALAYAERPAAGFDVCILRYFTVYGPRQRPTMLMARVLEAAYTRCPLMVFGDGSQRRHFTYVDDAVEATVLAGTRPLTDSCVVNVAGPHSISVSDVLTVAESVVGNPVPVRYEADRPGDVSASEADLGAASTLLGYRPRVDPVEGITAHWEWYRAAAARTVRSAARVAVPGGIR</sequence>
<evidence type="ECO:0000313" key="1">
    <source>
        <dbReference type="EMBL" id="UOE21953.1"/>
    </source>
</evidence>
<dbReference type="EMBL" id="CP063196">
    <property type="protein sequence ID" value="UOE21953.1"/>
    <property type="molecule type" value="Genomic_DNA"/>
</dbReference>